<reference evidence="2 3" key="1">
    <citation type="submission" date="2020-08" db="EMBL/GenBank/DDBJ databases">
        <title>Genomic Encyclopedia of Type Strains, Phase III (KMG-III): the genomes of soil and plant-associated and newly described type strains.</title>
        <authorList>
            <person name="Whitman W."/>
        </authorList>
    </citation>
    <scope>NUCLEOTIDE SEQUENCE [LARGE SCALE GENOMIC DNA]</scope>
    <source>
        <strain evidence="2 3">CECT 7341</strain>
    </source>
</reference>
<dbReference type="RefSeq" id="WP_183313049.1">
    <property type="nucleotide sequence ID" value="NZ_JACHXQ010000001.1"/>
</dbReference>
<dbReference type="Proteomes" id="UP000563050">
    <property type="component" value="Unassembled WGS sequence"/>
</dbReference>
<name>A0A7W5DGW1_9GAMM</name>
<keyword evidence="3" id="KW-1185">Reference proteome</keyword>
<accession>A0A7W5DGW1</accession>
<sequence>MTTTNAANLAATITRQVARREAVTNRLAMLRDSNTRDRLVRAEDVERDAAERLWRAFAPSEQWGTVPGVEEVRASAERRTPRSRDTLGVDRDAYFNGCRDSLESATANVAELSEEWQSELEENAALEEELAEINAAGHGVPTTRKGLAALGDAIVGQRAELDRVNQALAELEASDTDTEAAAAELEAAQHRVDELAAAEALGQVDEAEQRAAATGLAKARQQAAGPGELLKLGDAARRGLERKAEVLAACIDHLEQARCEVEADVCHAEWSEAERRLVELLEGDELAGLMDRLRHSRSAFRRAHRNAYGYAPDILGTDQLEITGPLLKHHKLRWPLRV</sequence>
<comment type="caution">
    <text evidence="2">The sequence shown here is derived from an EMBL/GenBank/DDBJ whole genome shotgun (WGS) entry which is preliminary data.</text>
</comment>
<evidence type="ECO:0000256" key="1">
    <source>
        <dbReference type="SAM" id="Coils"/>
    </source>
</evidence>
<gene>
    <name evidence="2" type="ORF">FHR95_000235</name>
</gene>
<evidence type="ECO:0000313" key="3">
    <source>
        <dbReference type="Proteomes" id="UP000563050"/>
    </source>
</evidence>
<proteinExistence type="predicted"/>
<organism evidence="2 3">
    <name type="scientific">Halomonas fontilapidosi</name>
    <dbReference type="NCBI Taxonomy" id="616675"/>
    <lineage>
        <taxon>Bacteria</taxon>
        <taxon>Pseudomonadati</taxon>
        <taxon>Pseudomonadota</taxon>
        <taxon>Gammaproteobacteria</taxon>
        <taxon>Oceanospirillales</taxon>
        <taxon>Halomonadaceae</taxon>
        <taxon>Halomonas</taxon>
    </lineage>
</organism>
<evidence type="ECO:0000313" key="2">
    <source>
        <dbReference type="EMBL" id="MBB3182711.1"/>
    </source>
</evidence>
<feature type="coiled-coil region" evidence="1">
    <location>
        <begin position="102"/>
        <end position="198"/>
    </location>
</feature>
<protein>
    <submittedName>
        <fullName evidence="2">Chromosome segregation ATPase</fullName>
    </submittedName>
</protein>
<dbReference type="EMBL" id="JACHXQ010000001">
    <property type="protein sequence ID" value="MBB3182711.1"/>
    <property type="molecule type" value="Genomic_DNA"/>
</dbReference>
<keyword evidence="1" id="KW-0175">Coiled coil</keyword>
<dbReference type="AlphaFoldDB" id="A0A7W5DGW1"/>